<reference evidence="3" key="2">
    <citation type="submission" date="2025-08" db="UniProtKB">
        <authorList>
            <consortium name="RefSeq"/>
        </authorList>
    </citation>
    <scope>IDENTIFICATION</scope>
    <source>
        <tissue evidence="3">Leaf</tissue>
    </source>
</reference>
<dbReference type="InterPro" id="IPR043128">
    <property type="entry name" value="Rev_trsase/Diguanyl_cyclase"/>
</dbReference>
<keyword evidence="1" id="KW-0175">Coiled coil</keyword>
<dbReference type="RefSeq" id="XP_009761496.1">
    <property type="nucleotide sequence ID" value="XM_009763194.1"/>
</dbReference>
<name>A0A1U7V948_NICSY</name>
<evidence type="ECO:0000256" key="1">
    <source>
        <dbReference type="SAM" id="Coils"/>
    </source>
</evidence>
<evidence type="ECO:0000313" key="2">
    <source>
        <dbReference type="Proteomes" id="UP000189701"/>
    </source>
</evidence>
<dbReference type="InterPro" id="IPR043502">
    <property type="entry name" value="DNA/RNA_pol_sf"/>
</dbReference>
<dbReference type="OrthoDB" id="1303608at2759"/>
<dbReference type="Proteomes" id="UP000189701">
    <property type="component" value="Unplaced"/>
</dbReference>
<dbReference type="SUPFAM" id="SSF56672">
    <property type="entry name" value="DNA/RNA polymerases"/>
    <property type="match status" value="1"/>
</dbReference>
<reference evidence="2" key="1">
    <citation type="journal article" date="2013" name="Genome Biol.">
        <title>Reference genomes and transcriptomes of Nicotiana sylvestris and Nicotiana tomentosiformis.</title>
        <authorList>
            <person name="Sierro N."/>
            <person name="Battey J.N."/>
            <person name="Ouadi S."/>
            <person name="Bovet L."/>
            <person name="Goepfert S."/>
            <person name="Bakaher N."/>
            <person name="Peitsch M.C."/>
            <person name="Ivanov N.V."/>
        </authorList>
    </citation>
    <scope>NUCLEOTIDE SEQUENCE [LARGE SCALE GENOMIC DNA]</scope>
</reference>
<proteinExistence type="predicted"/>
<accession>A0A1U7V948</accession>
<keyword evidence="2" id="KW-1185">Reference proteome</keyword>
<organism evidence="2 3">
    <name type="scientific">Nicotiana sylvestris</name>
    <name type="common">Wood tobacco</name>
    <name type="synonym">South American tobacco</name>
    <dbReference type="NCBI Taxonomy" id="4096"/>
    <lineage>
        <taxon>Eukaryota</taxon>
        <taxon>Viridiplantae</taxon>
        <taxon>Streptophyta</taxon>
        <taxon>Embryophyta</taxon>
        <taxon>Tracheophyta</taxon>
        <taxon>Spermatophyta</taxon>
        <taxon>Magnoliopsida</taxon>
        <taxon>eudicotyledons</taxon>
        <taxon>Gunneridae</taxon>
        <taxon>Pentapetalae</taxon>
        <taxon>asterids</taxon>
        <taxon>lamiids</taxon>
        <taxon>Solanales</taxon>
        <taxon>Solanaceae</taxon>
        <taxon>Nicotianoideae</taxon>
        <taxon>Nicotianeae</taxon>
        <taxon>Nicotiana</taxon>
    </lineage>
</organism>
<dbReference type="Gene3D" id="3.30.70.270">
    <property type="match status" value="1"/>
</dbReference>
<feature type="coiled-coil region" evidence="1">
    <location>
        <begin position="68"/>
        <end position="102"/>
    </location>
</feature>
<protein>
    <submittedName>
        <fullName evidence="3">Uncharacterized protein LOC104213663</fullName>
    </submittedName>
</protein>
<evidence type="ECO:0000313" key="3">
    <source>
        <dbReference type="RefSeq" id="XP_009761496.1"/>
    </source>
</evidence>
<sequence>MCEPIFMLLKKDAAIRWTDDCQKAFDRIKDYLSKPPVLVPPEPGCLEGNWDCLVQPGFIRGHRIKDEKAEAQVKYNQLHKRIRESESEHHKIQESNQKLIKEWKDMAISANKRLVDLE</sequence>
<gene>
    <name evidence="3" type="primary">LOC104213663</name>
</gene>
<dbReference type="AlphaFoldDB" id="A0A1U7V948"/>